<dbReference type="WBParaSite" id="HPBE_0000770401-mRNA-1">
    <property type="protein sequence ID" value="HPBE_0000770401-mRNA-1"/>
    <property type="gene ID" value="HPBE_0000770401"/>
</dbReference>
<reference evidence="1 2" key="1">
    <citation type="submission" date="2018-11" db="EMBL/GenBank/DDBJ databases">
        <authorList>
            <consortium name="Pathogen Informatics"/>
        </authorList>
    </citation>
    <scope>NUCLEOTIDE SEQUENCE [LARGE SCALE GENOMIC DNA]</scope>
</reference>
<sequence length="97" mass="10442">MPFVVGGFCGRCTFRDRKPARSTECVLIHDERSTTVTATTTTTIGGAVAIRGAAGKSALDRKTGAMGSRRGKSERIGEMAEKSYEQFYFTAETIANV</sequence>
<evidence type="ECO:0000313" key="1">
    <source>
        <dbReference type="EMBL" id="VDO73322.1"/>
    </source>
</evidence>
<accession>A0A183FKM0</accession>
<dbReference type="EMBL" id="UZAH01025956">
    <property type="protein sequence ID" value="VDO73322.1"/>
    <property type="molecule type" value="Genomic_DNA"/>
</dbReference>
<dbReference type="Proteomes" id="UP000050761">
    <property type="component" value="Unassembled WGS sequence"/>
</dbReference>
<protein>
    <submittedName>
        <fullName evidence="3">Secreted protein</fullName>
    </submittedName>
</protein>
<gene>
    <name evidence="1" type="ORF">HPBE_LOCUS7705</name>
</gene>
<reference evidence="3" key="2">
    <citation type="submission" date="2019-09" db="UniProtKB">
        <authorList>
            <consortium name="WormBaseParasite"/>
        </authorList>
    </citation>
    <scope>IDENTIFICATION</scope>
</reference>
<organism evidence="2 3">
    <name type="scientific">Heligmosomoides polygyrus</name>
    <name type="common">Parasitic roundworm</name>
    <dbReference type="NCBI Taxonomy" id="6339"/>
    <lineage>
        <taxon>Eukaryota</taxon>
        <taxon>Metazoa</taxon>
        <taxon>Ecdysozoa</taxon>
        <taxon>Nematoda</taxon>
        <taxon>Chromadorea</taxon>
        <taxon>Rhabditida</taxon>
        <taxon>Rhabditina</taxon>
        <taxon>Rhabditomorpha</taxon>
        <taxon>Strongyloidea</taxon>
        <taxon>Heligmosomidae</taxon>
        <taxon>Heligmosomoides</taxon>
    </lineage>
</organism>
<evidence type="ECO:0000313" key="2">
    <source>
        <dbReference type="Proteomes" id="UP000050761"/>
    </source>
</evidence>
<accession>A0A3P8BMV9</accession>
<proteinExistence type="predicted"/>
<evidence type="ECO:0000313" key="3">
    <source>
        <dbReference type="WBParaSite" id="HPBE_0000770401-mRNA-1"/>
    </source>
</evidence>
<name>A0A183FKM0_HELPZ</name>
<dbReference type="AlphaFoldDB" id="A0A183FKM0"/>
<keyword evidence="2" id="KW-1185">Reference proteome</keyword>